<evidence type="ECO:0000313" key="1">
    <source>
        <dbReference type="EMBL" id="CCB90644.1"/>
    </source>
</evidence>
<proteinExistence type="predicted"/>
<reference evidence="1" key="1">
    <citation type="submission" date="2011-05" db="EMBL/GenBank/DDBJ databases">
        <title>Unity in variety -- the pan-genome of the Chlamydiae.</title>
        <authorList>
            <person name="Collingro A."/>
            <person name="Tischler P."/>
            <person name="Weinmaier T."/>
            <person name="Penz T."/>
            <person name="Heinz E."/>
            <person name="Brunham R.C."/>
            <person name="Read T.D."/>
            <person name="Bavoil P.M."/>
            <person name="Sachse K."/>
            <person name="Kahane S."/>
            <person name="Friedman M.G."/>
            <person name="Rattei T."/>
            <person name="Myers G.S.A."/>
            <person name="Horn M."/>
        </authorList>
    </citation>
    <scope>NUCLEOTIDE SEQUENCE</scope>
    <source>
        <strain evidence="1">2032/99</strain>
    </source>
</reference>
<dbReference type="EMBL" id="FR872631">
    <property type="protein sequence ID" value="CCB90644.1"/>
    <property type="molecule type" value="Genomic_DNA"/>
</dbReference>
<name>F8LAY2_9BACT</name>
<sequence length="40" mass="4275">LSGKLLCVLFIHLTELQLSPPEAFFQDCSCGIGKVILGSP</sequence>
<dbReference type="AlphaFoldDB" id="F8LAY2"/>
<gene>
    <name evidence="1" type="ORF">WCH_AV05660</name>
</gene>
<organism evidence="1">
    <name type="scientific">Waddlia chondrophila 2032/99</name>
    <dbReference type="NCBI Taxonomy" id="765953"/>
    <lineage>
        <taxon>Bacteria</taxon>
        <taxon>Pseudomonadati</taxon>
        <taxon>Chlamydiota</taxon>
        <taxon>Chlamydiia</taxon>
        <taxon>Parachlamydiales</taxon>
        <taxon>Waddliaceae</taxon>
        <taxon>Waddlia</taxon>
    </lineage>
</organism>
<protein>
    <submittedName>
        <fullName evidence="1">Uncharacterized protein</fullName>
    </submittedName>
</protein>
<accession>F8LAY2</accession>
<feature type="non-terminal residue" evidence="1">
    <location>
        <position position="1"/>
    </location>
</feature>